<organism evidence="1 2">
    <name type="scientific">Caulobacter phage CcrBL10</name>
    <dbReference type="NCBI Taxonomy" id="2283269"/>
    <lineage>
        <taxon>Viruses</taxon>
        <taxon>Duplodnaviria</taxon>
        <taxon>Heunggongvirae</taxon>
        <taxon>Uroviricota</taxon>
        <taxon>Caudoviricetes</taxon>
        <taxon>Jeanschmidtviridae</taxon>
        <taxon>Poindextervirus</taxon>
        <taxon>Poindextervirus BL10</taxon>
    </lineage>
</organism>
<accession>A0A385E9J6</accession>
<sequence length="138" mass="15420">MENIFEVASREKYRYESAKGLITTEDLWDLPLTSDTGKANLNDIAVGLFKQVKDLDDISFVKPKTLDKTVAPRLEIVKAVIAYRQDENRKKLEASTKRETARILQEAISAKRSEKIAGTPLEELEAQLAALKAEGVEA</sequence>
<gene>
    <name evidence="1" type="ORF">CcrBL10_gp269</name>
</gene>
<keyword evidence="2" id="KW-1185">Reference proteome</keyword>
<proteinExistence type="predicted"/>
<name>A0A385E9J6_9CAUD</name>
<reference evidence="1 2" key="1">
    <citation type="submission" date="2018-07" db="EMBL/GenBank/DDBJ databases">
        <title>Giant CbK-like Caulobacter bacteriophages have genetically divergent genomes.</title>
        <authorList>
            <person name="Wilson K.M."/>
            <person name="Ely B."/>
        </authorList>
    </citation>
    <scope>NUCLEOTIDE SEQUENCE [LARGE SCALE GENOMIC DNA]</scope>
</reference>
<evidence type="ECO:0000313" key="2">
    <source>
        <dbReference type="Proteomes" id="UP000258997"/>
    </source>
</evidence>
<dbReference type="Proteomes" id="UP000258997">
    <property type="component" value="Segment"/>
</dbReference>
<protein>
    <submittedName>
        <fullName evidence="1">Uncharacterized protein</fullName>
    </submittedName>
</protein>
<evidence type="ECO:0000313" key="1">
    <source>
        <dbReference type="EMBL" id="AXQ68473.1"/>
    </source>
</evidence>
<dbReference type="EMBL" id="MH588544">
    <property type="protein sequence ID" value="AXQ68473.1"/>
    <property type="molecule type" value="Genomic_DNA"/>
</dbReference>